<dbReference type="Gene3D" id="1.10.540.10">
    <property type="entry name" value="Acyl-CoA dehydrogenase/oxidase, N-terminal domain"/>
    <property type="match status" value="1"/>
</dbReference>
<dbReference type="SUPFAM" id="SSF47203">
    <property type="entry name" value="Acyl-CoA dehydrogenase C-terminal domain-like"/>
    <property type="match status" value="1"/>
</dbReference>
<dbReference type="Gene3D" id="1.20.140.10">
    <property type="entry name" value="Butyryl-CoA Dehydrogenase, subunit A, domain 3"/>
    <property type="match status" value="1"/>
</dbReference>
<comment type="caution">
    <text evidence="11">The sequence shown here is derived from an EMBL/GenBank/DDBJ whole genome shotgun (WGS) entry which is preliminary data.</text>
</comment>
<dbReference type="InterPro" id="IPR052166">
    <property type="entry name" value="Diverse_Acyl-CoA_DH"/>
</dbReference>
<sequence>MYRPPIDDYDFLYTHVFGDELLHTLGYSELDAADVHDILTTAADFAVQVMHPLNAVGDRVGSVLAEGVVTTPPGYVKAYRSFTEAGWVGFGLDSEIGGGGVPLVVYNAVSELWTAANTAFSLCWGLSTAAITALQTAGSEELRATYLPKMVSGEWTGTMNLTEPQSGTDLAAIRTTARPNGDGTWSVCGQKIFITWGDHDLTENIVHLVLARTPDAPEGLAGLSLFVVPKFLPSRDGGVGERNRVTTLALEHKLGIHASPTCVLEYDDAVGHLVGQRHFGLMAMFVMMNNTRIGVGLQGLGVADRAYQQARDYAEQRVQGRVLGRPSGAPIAEHPDVARLLLSMSSSISAMRAFSLQLGEWCDRWRRDDSQQAAQLAEFFVPVMKAWFTEESVRIASDAIQVHGGMGFIEETGAAQYYRDARILPIYEGTTGIQSNDLLGRKVIRDKGATTALALELITSDSASLRQSQHPVARRTVERLDRAIVCARDTTRRLLELAANDRRDAYAGSVNYLTMMALIAGAWMHARIISAALLAHPEPTEDDLRRLREADFYGAHHLSRVHSLAEAIREGEIE</sequence>
<dbReference type="InterPro" id="IPR046373">
    <property type="entry name" value="Acyl-CoA_Oxase/DH_mid-dom_sf"/>
</dbReference>
<reference evidence="11 12" key="1">
    <citation type="submission" date="2024-10" db="EMBL/GenBank/DDBJ databases">
        <title>The Natural Products Discovery Center: Release of the First 8490 Sequenced Strains for Exploring Actinobacteria Biosynthetic Diversity.</title>
        <authorList>
            <person name="Kalkreuter E."/>
            <person name="Kautsar S.A."/>
            <person name="Yang D."/>
            <person name="Bader C.D."/>
            <person name="Teijaro C.N."/>
            <person name="Fluegel L."/>
            <person name="Davis C.M."/>
            <person name="Simpson J.R."/>
            <person name="Lauterbach L."/>
            <person name="Steele A.D."/>
            <person name="Gui C."/>
            <person name="Meng S."/>
            <person name="Li G."/>
            <person name="Viehrig K."/>
            <person name="Ye F."/>
            <person name="Su P."/>
            <person name="Kiefer A.F."/>
            <person name="Nichols A."/>
            <person name="Cepeda A.J."/>
            <person name="Yan W."/>
            <person name="Fan B."/>
            <person name="Jiang Y."/>
            <person name="Adhikari A."/>
            <person name="Zheng C.-J."/>
            <person name="Schuster L."/>
            <person name="Cowan T.M."/>
            <person name="Smanski M.J."/>
            <person name="Chevrette M.G."/>
            <person name="De Carvalho L.P.S."/>
            <person name="Shen B."/>
        </authorList>
    </citation>
    <scope>NUCLEOTIDE SEQUENCE [LARGE SCALE GENOMIC DNA]</scope>
    <source>
        <strain evidence="11 12">NPDC019275</strain>
    </source>
</reference>
<dbReference type="Proteomes" id="UP001611415">
    <property type="component" value="Unassembled WGS sequence"/>
</dbReference>
<dbReference type="Pfam" id="PF02771">
    <property type="entry name" value="Acyl-CoA_dh_N"/>
    <property type="match status" value="1"/>
</dbReference>
<feature type="domain" description="Acyl-CoA dehydrogenase/oxidase N-terminal" evidence="9">
    <location>
        <begin position="77"/>
        <end position="154"/>
    </location>
</feature>
<feature type="domain" description="Acyl-CoA dehydrogenase/oxidase C-terminal" evidence="7">
    <location>
        <begin position="284"/>
        <end position="438"/>
    </location>
</feature>
<evidence type="ECO:0000256" key="1">
    <source>
        <dbReference type="ARBA" id="ARBA00001974"/>
    </source>
</evidence>
<organism evidence="11 12">
    <name type="scientific">Nocardia xishanensis</name>
    <dbReference type="NCBI Taxonomy" id="238964"/>
    <lineage>
        <taxon>Bacteria</taxon>
        <taxon>Bacillati</taxon>
        <taxon>Actinomycetota</taxon>
        <taxon>Actinomycetes</taxon>
        <taxon>Mycobacteriales</taxon>
        <taxon>Nocardiaceae</taxon>
        <taxon>Nocardia</taxon>
    </lineage>
</organism>
<dbReference type="Gene3D" id="2.40.110.10">
    <property type="entry name" value="Butyryl-CoA Dehydrogenase, subunit A, domain 2"/>
    <property type="match status" value="1"/>
</dbReference>
<feature type="domain" description="Acetyl-CoA dehydrogenase-like C-terminal" evidence="10">
    <location>
        <begin position="473"/>
        <end position="571"/>
    </location>
</feature>
<dbReference type="RefSeq" id="WP_397090304.1">
    <property type="nucleotide sequence ID" value="NZ_JBIRYO010000001.1"/>
</dbReference>
<keyword evidence="5 6" id="KW-0560">Oxidoreductase</keyword>
<dbReference type="InterPro" id="IPR037069">
    <property type="entry name" value="AcylCoA_DH/ox_N_sf"/>
</dbReference>
<comment type="cofactor">
    <cofactor evidence="1 6">
        <name>FAD</name>
        <dbReference type="ChEBI" id="CHEBI:57692"/>
    </cofactor>
</comment>
<dbReference type="Pfam" id="PF00441">
    <property type="entry name" value="Acyl-CoA_dh_1"/>
    <property type="match status" value="1"/>
</dbReference>
<dbReference type="SUPFAM" id="SSF56645">
    <property type="entry name" value="Acyl-CoA dehydrogenase NM domain-like"/>
    <property type="match status" value="1"/>
</dbReference>
<name>A0ABW7WRI2_9NOCA</name>
<evidence type="ECO:0000259" key="9">
    <source>
        <dbReference type="Pfam" id="PF02771"/>
    </source>
</evidence>
<evidence type="ECO:0000259" key="8">
    <source>
        <dbReference type="Pfam" id="PF02770"/>
    </source>
</evidence>
<keyword evidence="4 6" id="KW-0274">FAD</keyword>
<evidence type="ECO:0000259" key="10">
    <source>
        <dbReference type="Pfam" id="PF12806"/>
    </source>
</evidence>
<proteinExistence type="inferred from homology"/>
<evidence type="ECO:0000256" key="6">
    <source>
        <dbReference type="RuleBase" id="RU362125"/>
    </source>
</evidence>
<dbReference type="Pfam" id="PF12806">
    <property type="entry name" value="Acyl-CoA_dh_C"/>
    <property type="match status" value="1"/>
</dbReference>
<dbReference type="InterPro" id="IPR025878">
    <property type="entry name" value="Acyl-CoA_dh-like_C_dom"/>
</dbReference>
<dbReference type="PANTHER" id="PTHR42803:SF1">
    <property type="entry name" value="BROAD-SPECIFICITY LINEAR ACYL-COA DEHYDROGENASE FADE5"/>
    <property type="match status" value="1"/>
</dbReference>
<evidence type="ECO:0000256" key="5">
    <source>
        <dbReference type="ARBA" id="ARBA00023002"/>
    </source>
</evidence>
<feature type="domain" description="Acyl-CoA oxidase/dehydrogenase middle" evidence="8">
    <location>
        <begin position="159"/>
        <end position="268"/>
    </location>
</feature>
<keyword evidence="3 6" id="KW-0285">Flavoprotein</keyword>
<keyword evidence="12" id="KW-1185">Reference proteome</keyword>
<dbReference type="InterPro" id="IPR009100">
    <property type="entry name" value="AcylCoA_DH/oxidase_NM_dom_sf"/>
</dbReference>
<accession>A0ABW7WRI2</accession>
<gene>
    <name evidence="11" type="ORF">ACH49W_00335</name>
</gene>
<dbReference type="Pfam" id="PF02770">
    <property type="entry name" value="Acyl-CoA_dh_M"/>
    <property type="match status" value="1"/>
</dbReference>
<dbReference type="InterPro" id="IPR036250">
    <property type="entry name" value="AcylCo_DH-like_C"/>
</dbReference>
<evidence type="ECO:0000259" key="7">
    <source>
        <dbReference type="Pfam" id="PF00441"/>
    </source>
</evidence>
<dbReference type="GO" id="GO:0016491">
    <property type="term" value="F:oxidoreductase activity"/>
    <property type="evidence" value="ECO:0007669"/>
    <property type="project" value="UniProtKB-KW"/>
</dbReference>
<dbReference type="InterPro" id="IPR013786">
    <property type="entry name" value="AcylCoA_DH/ox_N"/>
</dbReference>
<comment type="similarity">
    <text evidence="2 6">Belongs to the acyl-CoA dehydrogenase family.</text>
</comment>
<dbReference type="InterPro" id="IPR009075">
    <property type="entry name" value="AcylCo_DH/oxidase_C"/>
</dbReference>
<dbReference type="InterPro" id="IPR006091">
    <property type="entry name" value="Acyl-CoA_Oxase/DH_mid-dom"/>
</dbReference>
<evidence type="ECO:0000256" key="2">
    <source>
        <dbReference type="ARBA" id="ARBA00009347"/>
    </source>
</evidence>
<evidence type="ECO:0000313" key="12">
    <source>
        <dbReference type="Proteomes" id="UP001611415"/>
    </source>
</evidence>
<dbReference type="EC" id="1.3.8.-" evidence="11"/>
<evidence type="ECO:0000256" key="3">
    <source>
        <dbReference type="ARBA" id="ARBA00022630"/>
    </source>
</evidence>
<dbReference type="PANTHER" id="PTHR42803">
    <property type="entry name" value="ACYL-COA DEHYDROGENASE"/>
    <property type="match status" value="1"/>
</dbReference>
<protein>
    <submittedName>
        <fullName evidence="11">Acyl-CoA dehydrogenase</fullName>
        <ecNumber evidence="11">1.3.8.-</ecNumber>
    </submittedName>
</protein>
<evidence type="ECO:0000313" key="11">
    <source>
        <dbReference type="EMBL" id="MFI2471800.1"/>
    </source>
</evidence>
<dbReference type="EMBL" id="JBIRYO010000001">
    <property type="protein sequence ID" value="MFI2471800.1"/>
    <property type="molecule type" value="Genomic_DNA"/>
</dbReference>
<evidence type="ECO:0000256" key="4">
    <source>
        <dbReference type="ARBA" id="ARBA00022827"/>
    </source>
</evidence>